<dbReference type="AlphaFoldDB" id="A0ABD3MNA9"/>
<dbReference type="EMBL" id="JALLPJ020001400">
    <property type="protein sequence ID" value="KAL3765505.1"/>
    <property type="molecule type" value="Genomic_DNA"/>
</dbReference>
<evidence type="ECO:0000313" key="4">
    <source>
        <dbReference type="Proteomes" id="UP001530400"/>
    </source>
</evidence>
<organism evidence="3 4">
    <name type="scientific">Cyclotella atomus</name>
    <dbReference type="NCBI Taxonomy" id="382360"/>
    <lineage>
        <taxon>Eukaryota</taxon>
        <taxon>Sar</taxon>
        <taxon>Stramenopiles</taxon>
        <taxon>Ochrophyta</taxon>
        <taxon>Bacillariophyta</taxon>
        <taxon>Coscinodiscophyceae</taxon>
        <taxon>Thalassiosirophycidae</taxon>
        <taxon>Stephanodiscales</taxon>
        <taxon>Stephanodiscaceae</taxon>
        <taxon>Cyclotella</taxon>
    </lineage>
</organism>
<proteinExistence type="predicted"/>
<dbReference type="Pfam" id="PF03407">
    <property type="entry name" value="Nucleotid_trans"/>
    <property type="match status" value="1"/>
</dbReference>
<reference evidence="3 4" key="1">
    <citation type="submission" date="2024-10" db="EMBL/GenBank/DDBJ databases">
        <title>Updated reference genomes for cyclostephanoid diatoms.</title>
        <authorList>
            <person name="Roberts W.R."/>
            <person name="Alverson A.J."/>
        </authorList>
    </citation>
    <scope>NUCLEOTIDE SEQUENCE [LARGE SCALE GENOMIC DNA]</scope>
    <source>
        <strain evidence="3 4">AJA010-31</strain>
    </source>
</reference>
<keyword evidence="1" id="KW-1133">Transmembrane helix</keyword>
<feature type="transmembrane region" description="Helical" evidence="1">
    <location>
        <begin position="27"/>
        <end position="48"/>
    </location>
</feature>
<accession>A0ABD3MNA9</accession>
<keyword evidence="1" id="KW-0472">Membrane</keyword>
<name>A0ABD3MNA9_9STRA</name>
<dbReference type="InterPro" id="IPR005069">
    <property type="entry name" value="Nucl-diP-sugar_transferase"/>
</dbReference>
<feature type="domain" description="Nucleotide-diphospho-sugar transferase" evidence="2">
    <location>
        <begin position="335"/>
        <end position="550"/>
    </location>
</feature>
<evidence type="ECO:0000259" key="2">
    <source>
        <dbReference type="Pfam" id="PF03407"/>
    </source>
</evidence>
<dbReference type="Proteomes" id="UP001530400">
    <property type="component" value="Unassembled WGS sequence"/>
</dbReference>
<dbReference type="PANTHER" id="PTHR47032:SF1">
    <property type="entry name" value="UDP-D-XYLOSE:L-FUCOSE ALPHA-1,3-D-XYLOSYLTRANSFERASE-RELATED"/>
    <property type="match status" value="1"/>
</dbReference>
<evidence type="ECO:0000256" key="1">
    <source>
        <dbReference type="SAM" id="Phobius"/>
    </source>
</evidence>
<comment type="caution">
    <text evidence="3">The sequence shown here is derived from an EMBL/GenBank/DDBJ whole genome shotgun (WGS) entry which is preliminary data.</text>
</comment>
<dbReference type="PANTHER" id="PTHR47032">
    <property type="entry name" value="UDP-D-XYLOSE:L-FUCOSE ALPHA-1,3-D-XYLOSYLTRANSFERASE-RELATED"/>
    <property type="match status" value="1"/>
</dbReference>
<sequence length="619" mass="69208">MVTIRNGYDAKPSSSSSSNLIKCLPQLISIFFLMAISFYGGMLVGMHLQVLPVDNTSNAYTTKSVANNADIQKRVEEEVQRRMETIKLEAGAVAAAENKSEKVESGSKNARFPKTVEKFATGIGLISKNDFLANFDYGIPKPPSKRAHESDPGKDDVIILYGGKSSLPSTNEEETMSVSADSIPPHLTAQEATQNCGGLNVIFTDTHDGLDQCIAIVGNYESYHIQRWMRIDGRRTGSRMSAKLPLYPVGRGLQTNGMDKFSAPEDMHMMQNQELLRTYFDQLDDTIRILKPKAASCAGDDNTVIVMVCNTGQSDLLINFVCSADARGFGDIVREKVLLFATDQGMLDIAIGLGMKAFYNEKIFEKMPEKEAGRYGDHAFTQMMYAKVVSVQLINALGHDVLFQDVDLVWYKNPLPFFHDKMNPLYDFDMFFQDDGARSLRYAPYSANTGFYYVRNNLKTKFLFRALLYQGDMVLSMTSHQQALAALLDEHSSLTGLRVKTLNGVDFPGGYHYHRKKEIDFMKDIATGKHIPYLLHMSWTTNKNNKLHFLKQMGLWYAQPACESGGGVDEAKKLKDGENLESACCSAKPLITCYFRDKPSIIPCDDSPMIDKGKSKPFW</sequence>
<protein>
    <recommendedName>
        <fullName evidence="2">Nucleotide-diphospho-sugar transferase domain-containing protein</fullName>
    </recommendedName>
</protein>
<gene>
    <name evidence="3" type="ORF">ACHAWO_011103</name>
</gene>
<dbReference type="InterPro" id="IPR052636">
    <property type="entry name" value="UDP-D-xylose:L-fucose_XylT"/>
</dbReference>
<evidence type="ECO:0000313" key="3">
    <source>
        <dbReference type="EMBL" id="KAL3765505.1"/>
    </source>
</evidence>
<keyword evidence="1" id="KW-0812">Transmembrane</keyword>
<keyword evidence="4" id="KW-1185">Reference proteome</keyword>